<dbReference type="AlphaFoldDB" id="A0A428ZC90"/>
<evidence type="ECO:0000256" key="1">
    <source>
        <dbReference type="SAM" id="MobiDB-lite"/>
    </source>
</evidence>
<protein>
    <recommendedName>
        <fullName evidence="5">DUF1542 domain-containing protein</fullName>
    </recommendedName>
</protein>
<accession>A0A428ZC90</accession>
<keyword evidence="2" id="KW-1133">Transmembrane helix</keyword>
<keyword evidence="2" id="KW-0472">Membrane</keyword>
<gene>
    <name evidence="3" type="ORF">DMH04_15895</name>
</gene>
<name>A0A428ZC90_KIBAR</name>
<evidence type="ECO:0000313" key="4">
    <source>
        <dbReference type="Proteomes" id="UP000287547"/>
    </source>
</evidence>
<sequence>MSITDFLDRTDEKSSNTGEARILSRTAGVIQPIDGDAMAARRGIAGQLTDGPRWRRRRCWIRPTVYLGVSMITVIIVIVLVALAVFFLRSVHATTKQRQFDDARAEAGRWVERLGGQVLNLTGTTIAAKQALADASERYHAAGSQLEQATSVEQAGLAKETALEGLYYVRAARVAMGMDAGPALPQDEARTRAGAVTEHRRVEVDGETYEASPRPGQNTPHYYPGGEVAGRPVPQGWYSQPWWKPALIGGAWGLGSAVLFGALFTGMSGIADAQTWQSGYEAGQQDAGDSWAGLDDLDTW</sequence>
<proteinExistence type="predicted"/>
<organism evidence="3 4">
    <name type="scientific">Kibdelosporangium aridum</name>
    <dbReference type="NCBI Taxonomy" id="2030"/>
    <lineage>
        <taxon>Bacteria</taxon>
        <taxon>Bacillati</taxon>
        <taxon>Actinomycetota</taxon>
        <taxon>Actinomycetes</taxon>
        <taxon>Pseudonocardiales</taxon>
        <taxon>Pseudonocardiaceae</taxon>
        <taxon>Kibdelosporangium</taxon>
    </lineage>
</organism>
<keyword evidence="2" id="KW-0812">Transmembrane</keyword>
<dbReference type="OrthoDB" id="5187452at2"/>
<evidence type="ECO:0008006" key="5">
    <source>
        <dbReference type="Google" id="ProtNLM"/>
    </source>
</evidence>
<feature type="region of interest" description="Disordered" evidence="1">
    <location>
        <begin position="205"/>
        <end position="227"/>
    </location>
</feature>
<feature type="region of interest" description="Disordered" evidence="1">
    <location>
        <begin position="281"/>
        <end position="300"/>
    </location>
</feature>
<dbReference type="EMBL" id="QHKI01000011">
    <property type="protein sequence ID" value="RSM85693.1"/>
    <property type="molecule type" value="Genomic_DNA"/>
</dbReference>
<evidence type="ECO:0000313" key="3">
    <source>
        <dbReference type="EMBL" id="RSM85693.1"/>
    </source>
</evidence>
<dbReference type="Proteomes" id="UP000287547">
    <property type="component" value="Unassembled WGS sequence"/>
</dbReference>
<evidence type="ECO:0000256" key="2">
    <source>
        <dbReference type="SAM" id="Phobius"/>
    </source>
</evidence>
<comment type="caution">
    <text evidence="3">The sequence shown here is derived from an EMBL/GenBank/DDBJ whole genome shotgun (WGS) entry which is preliminary data.</text>
</comment>
<reference evidence="3 4" key="1">
    <citation type="submission" date="2018-05" db="EMBL/GenBank/DDBJ databases">
        <title>Evolution of GPA BGCs.</title>
        <authorList>
            <person name="Waglechner N."/>
            <person name="Wright G.D."/>
        </authorList>
    </citation>
    <scope>NUCLEOTIDE SEQUENCE [LARGE SCALE GENOMIC DNA]</scope>
    <source>
        <strain evidence="3 4">A82846</strain>
    </source>
</reference>
<feature type="transmembrane region" description="Helical" evidence="2">
    <location>
        <begin position="65"/>
        <end position="88"/>
    </location>
</feature>